<name>A0A5J4ZML0_9ASTE</name>
<proteinExistence type="predicted"/>
<evidence type="ECO:0000313" key="3">
    <source>
        <dbReference type="Proteomes" id="UP000325577"/>
    </source>
</evidence>
<feature type="compositionally biased region" description="Basic and acidic residues" evidence="1">
    <location>
        <begin position="7"/>
        <end position="19"/>
    </location>
</feature>
<dbReference type="AlphaFoldDB" id="A0A5J4ZML0"/>
<organism evidence="2 3">
    <name type="scientific">Nyssa sinensis</name>
    <dbReference type="NCBI Taxonomy" id="561372"/>
    <lineage>
        <taxon>Eukaryota</taxon>
        <taxon>Viridiplantae</taxon>
        <taxon>Streptophyta</taxon>
        <taxon>Embryophyta</taxon>
        <taxon>Tracheophyta</taxon>
        <taxon>Spermatophyta</taxon>
        <taxon>Magnoliopsida</taxon>
        <taxon>eudicotyledons</taxon>
        <taxon>Gunneridae</taxon>
        <taxon>Pentapetalae</taxon>
        <taxon>asterids</taxon>
        <taxon>Cornales</taxon>
        <taxon>Nyssaceae</taxon>
        <taxon>Nyssa</taxon>
    </lineage>
</organism>
<dbReference type="Proteomes" id="UP000325577">
    <property type="component" value="Linkage Group LG6"/>
</dbReference>
<evidence type="ECO:0000313" key="2">
    <source>
        <dbReference type="EMBL" id="KAA8519189.1"/>
    </source>
</evidence>
<reference evidence="2 3" key="1">
    <citation type="submission" date="2019-09" db="EMBL/GenBank/DDBJ databases">
        <title>A chromosome-level genome assembly of the Chinese tupelo Nyssa sinensis.</title>
        <authorList>
            <person name="Yang X."/>
            <person name="Kang M."/>
            <person name="Yang Y."/>
            <person name="Xiong H."/>
            <person name="Wang M."/>
            <person name="Zhang Z."/>
            <person name="Wang Z."/>
            <person name="Wu H."/>
            <person name="Ma T."/>
            <person name="Liu J."/>
            <person name="Xi Z."/>
        </authorList>
    </citation>
    <scope>NUCLEOTIDE SEQUENCE [LARGE SCALE GENOMIC DNA]</scope>
    <source>
        <strain evidence="2">J267</strain>
        <tissue evidence="2">Leaf</tissue>
    </source>
</reference>
<protein>
    <submittedName>
        <fullName evidence="2">Uncharacterized protein</fullName>
    </submittedName>
</protein>
<sequence length="101" mass="10080">MVSADSEIGRNEIIGHESGDGVVGLTDAGCGGSDGAVGWRRWLWVSGGYGSMGSGSPVGGYRGAVEMGGTATVAEVGWSCGGDGGVWWCGRGRGSDLGVRL</sequence>
<feature type="region of interest" description="Disordered" evidence="1">
    <location>
        <begin position="1"/>
        <end position="21"/>
    </location>
</feature>
<keyword evidence="3" id="KW-1185">Reference proteome</keyword>
<accession>A0A5J4ZML0</accession>
<gene>
    <name evidence="2" type="ORF">F0562_013445</name>
</gene>
<evidence type="ECO:0000256" key="1">
    <source>
        <dbReference type="SAM" id="MobiDB-lite"/>
    </source>
</evidence>
<dbReference type="EMBL" id="CM018049">
    <property type="protein sequence ID" value="KAA8519189.1"/>
    <property type="molecule type" value="Genomic_DNA"/>
</dbReference>